<feature type="coiled-coil region" evidence="1">
    <location>
        <begin position="224"/>
        <end position="383"/>
    </location>
</feature>
<dbReference type="EMBL" id="JAAIUW010000001">
    <property type="protein sequence ID" value="KAF7845204.1"/>
    <property type="molecule type" value="Genomic_DNA"/>
</dbReference>
<evidence type="ECO:0000313" key="4">
    <source>
        <dbReference type="Proteomes" id="UP000634136"/>
    </source>
</evidence>
<comment type="caution">
    <text evidence="3">The sequence shown here is derived from an EMBL/GenBank/DDBJ whole genome shotgun (WGS) entry which is preliminary data.</text>
</comment>
<feature type="compositionally biased region" description="Polar residues" evidence="2">
    <location>
        <begin position="31"/>
        <end position="40"/>
    </location>
</feature>
<dbReference type="AlphaFoldDB" id="A0A835CK14"/>
<keyword evidence="4" id="KW-1185">Reference proteome</keyword>
<sequence>MEEEKRKKKNRKKKNKQSKTVEDGVAGVEETATTDQNLVNNGKDDHGQLSEATDEPSTDVDLNGLPPNGKECVSMQPVQVGDGKRQGLEREAMSEEIVRKLRNENDMLTKKEAISAEVIKKLKEENEVYIQKEGISLETIRKFKEENDMHIQKEVISEETIRKLKEENDMHIQKEAISEETIKKLKEENMMHIKKEFSLEETINQLQTEIELKAKEQGILEMKIVQLQNEKDSLLQIKAGLEEKTNQLLNEKSVLNLKRESLEERINHMESDMCFSVEKEKSTEEALSNLNGDIHRLQLQVSELEENRNNLFLENQQLKENLSDLQSTVQILEKNSSSSVLPNDYASENEVLKSHIEAASMLVEKLVAENAELVEKVNELYMKLDQQSEVKLSGTTGTDESTEFAKPDNVALPTPESLEIKPMSVQELIRLDEPPISVKDNSDAIDAKNVTGFISSSSLASDDSGEIVQIPLDDNEVQIPELELQAAQNVDNDEVPITDAPLIGAPFRLISFVAKYVSGADLVNQSS</sequence>
<evidence type="ECO:0000256" key="1">
    <source>
        <dbReference type="SAM" id="Coils"/>
    </source>
</evidence>
<proteinExistence type="predicted"/>
<evidence type="ECO:0000256" key="2">
    <source>
        <dbReference type="SAM" id="MobiDB-lite"/>
    </source>
</evidence>
<gene>
    <name evidence="3" type="ORF">G2W53_002109</name>
</gene>
<dbReference type="Proteomes" id="UP000634136">
    <property type="component" value="Unassembled WGS sequence"/>
</dbReference>
<protein>
    <submittedName>
        <fullName evidence="3">Myosin-9 isoform X1</fullName>
    </submittedName>
</protein>
<keyword evidence="1" id="KW-0175">Coiled coil</keyword>
<feature type="region of interest" description="Disordered" evidence="2">
    <location>
        <begin position="1"/>
        <end position="70"/>
    </location>
</feature>
<feature type="region of interest" description="Disordered" evidence="2">
    <location>
        <begin position="393"/>
        <end position="413"/>
    </location>
</feature>
<name>A0A835CK14_9FABA</name>
<feature type="compositionally biased region" description="Basic residues" evidence="2">
    <location>
        <begin position="1"/>
        <end position="17"/>
    </location>
</feature>
<evidence type="ECO:0000313" key="3">
    <source>
        <dbReference type="EMBL" id="KAF7845204.1"/>
    </source>
</evidence>
<dbReference type="OrthoDB" id="633301at2759"/>
<accession>A0A835CK14</accession>
<organism evidence="3 4">
    <name type="scientific">Senna tora</name>
    <dbReference type="NCBI Taxonomy" id="362788"/>
    <lineage>
        <taxon>Eukaryota</taxon>
        <taxon>Viridiplantae</taxon>
        <taxon>Streptophyta</taxon>
        <taxon>Embryophyta</taxon>
        <taxon>Tracheophyta</taxon>
        <taxon>Spermatophyta</taxon>
        <taxon>Magnoliopsida</taxon>
        <taxon>eudicotyledons</taxon>
        <taxon>Gunneridae</taxon>
        <taxon>Pentapetalae</taxon>
        <taxon>rosids</taxon>
        <taxon>fabids</taxon>
        <taxon>Fabales</taxon>
        <taxon>Fabaceae</taxon>
        <taxon>Caesalpinioideae</taxon>
        <taxon>Cassia clade</taxon>
        <taxon>Senna</taxon>
    </lineage>
</organism>
<reference evidence="3" key="1">
    <citation type="submission" date="2020-09" db="EMBL/GenBank/DDBJ databases">
        <title>Genome-Enabled Discovery of Anthraquinone Biosynthesis in Senna tora.</title>
        <authorList>
            <person name="Kang S.-H."/>
            <person name="Pandey R.P."/>
            <person name="Lee C.-M."/>
            <person name="Sim J.-S."/>
            <person name="Jeong J.-T."/>
            <person name="Choi B.-S."/>
            <person name="Jung M."/>
            <person name="Ginzburg D."/>
            <person name="Zhao K."/>
            <person name="Won S.Y."/>
            <person name="Oh T.-J."/>
            <person name="Yu Y."/>
            <person name="Kim N.-H."/>
            <person name="Lee O.R."/>
            <person name="Lee T.-H."/>
            <person name="Bashyal P."/>
            <person name="Kim T.-S."/>
            <person name="Lee W.-H."/>
            <person name="Kawkins C."/>
            <person name="Kim C.-K."/>
            <person name="Kim J.S."/>
            <person name="Ahn B.O."/>
            <person name="Rhee S.Y."/>
            <person name="Sohng J.K."/>
        </authorList>
    </citation>
    <scope>NUCLEOTIDE SEQUENCE</scope>
    <source>
        <tissue evidence="3">Leaf</tissue>
    </source>
</reference>